<dbReference type="AlphaFoldDB" id="A0ABD6AZD6"/>
<evidence type="ECO:0000256" key="1">
    <source>
        <dbReference type="SAM" id="MobiDB-lite"/>
    </source>
</evidence>
<reference evidence="2 3" key="1">
    <citation type="journal article" date="2019" name="Int. J. Syst. Evol. Microbiol.">
        <title>The Global Catalogue of Microorganisms (GCM) 10K type strain sequencing project: providing services to taxonomists for standard genome sequencing and annotation.</title>
        <authorList>
            <consortium name="The Broad Institute Genomics Platform"/>
            <consortium name="The Broad Institute Genome Sequencing Center for Infectious Disease"/>
            <person name="Wu L."/>
            <person name="Ma J."/>
        </authorList>
    </citation>
    <scope>NUCLEOTIDE SEQUENCE [LARGE SCALE GENOMIC DNA]</scope>
    <source>
        <strain evidence="2 3">CGMCC 1.12563</strain>
    </source>
</reference>
<sequence>DGQCAVGRFDDDGAFTPVGRGGQEWRAVEPAFTESAVLWGVDSAYVDGVDLFRLPRERIDAAGPDGADPEEAGPTADRVGVTDAPVFYAKTLTDTDEEWVVVSTAAEAGIDSTAPSSMRRNTASRTVRVLAAAAASGFEEWYELFAFDRRRTLGEVHSALPTAGAYAFLSVADDALLVNPYNTARRHGEILSVPTERFDALPQRREVHRPTTLAR</sequence>
<name>A0ABD6AZD6_9EURY</name>
<protein>
    <submittedName>
        <fullName evidence="2">Glycosyl hydrolase</fullName>
    </submittedName>
</protein>
<feature type="non-terminal residue" evidence="2">
    <location>
        <position position="1"/>
    </location>
</feature>
<proteinExistence type="predicted"/>
<accession>A0ABD6AZD6</accession>
<comment type="caution">
    <text evidence="2">The sequence shown here is derived from an EMBL/GenBank/DDBJ whole genome shotgun (WGS) entry which is preliminary data.</text>
</comment>
<keyword evidence="2" id="KW-0378">Hydrolase</keyword>
<feature type="region of interest" description="Disordered" evidence="1">
    <location>
        <begin position="1"/>
        <end position="21"/>
    </location>
</feature>
<organism evidence="2 3">
    <name type="scientific">Halomarina rubra</name>
    <dbReference type="NCBI Taxonomy" id="2071873"/>
    <lineage>
        <taxon>Archaea</taxon>
        <taxon>Methanobacteriati</taxon>
        <taxon>Methanobacteriota</taxon>
        <taxon>Stenosarchaea group</taxon>
        <taxon>Halobacteria</taxon>
        <taxon>Halobacteriales</taxon>
        <taxon>Natronomonadaceae</taxon>
        <taxon>Halomarina</taxon>
    </lineage>
</organism>
<evidence type="ECO:0000313" key="3">
    <source>
        <dbReference type="Proteomes" id="UP001597187"/>
    </source>
</evidence>
<dbReference type="Proteomes" id="UP001597187">
    <property type="component" value="Unassembled WGS sequence"/>
</dbReference>
<evidence type="ECO:0000313" key="2">
    <source>
        <dbReference type="EMBL" id="MFD1514720.1"/>
    </source>
</evidence>
<dbReference type="EMBL" id="JBHUDC010000008">
    <property type="protein sequence ID" value="MFD1514720.1"/>
    <property type="molecule type" value="Genomic_DNA"/>
</dbReference>
<keyword evidence="3" id="KW-1185">Reference proteome</keyword>
<dbReference type="GO" id="GO:0016787">
    <property type="term" value="F:hydrolase activity"/>
    <property type="evidence" value="ECO:0007669"/>
    <property type="project" value="UniProtKB-KW"/>
</dbReference>
<gene>
    <name evidence="2" type="ORF">ACFSBT_15675</name>
</gene>